<dbReference type="PANTHER" id="PTHR36195:SF4">
    <property type="entry name" value="DOMAIN PROTEIN, PUTATIVE (AFU_ORTHOLOGUE AFUA_5G01990)-RELATED"/>
    <property type="match status" value="1"/>
</dbReference>
<dbReference type="AlphaFoldDB" id="A0A2N6CT49"/>
<dbReference type="EMBL" id="PKUN01000025">
    <property type="protein sequence ID" value="PLX60292.1"/>
    <property type="molecule type" value="Genomic_DNA"/>
</dbReference>
<comment type="caution">
    <text evidence="1">The sequence shown here is derived from an EMBL/GenBank/DDBJ whole genome shotgun (WGS) entry which is preliminary data.</text>
</comment>
<dbReference type="InterPro" id="IPR020835">
    <property type="entry name" value="Catalase_sf"/>
</dbReference>
<dbReference type="GO" id="GO:0020037">
    <property type="term" value="F:heme binding"/>
    <property type="evidence" value="ECO:0007669"/>
    <property type="project" value="InterPro"/>
</dbReference>
<dbReference type="SUPFAM" id="SSF56634">
    <property type="entry name" value="Heme-dependent catalase-like"/>
    <property type="match status" value="1"/>
</dbReference>
<gene>
    <name evidence="1" type="ORF">C0630_15960</name>
</gene>
<accession>A0A2N6CT49</accession>
<dbReference type="CDD" id="cd08152">
    <property type="entry name" value="y4iL_like"/>
    <property type="match status" value="1"/>
</dbReference>
<protein>
    <submittedName>
        <fullName evidence="1">Uncharacterized protein</fullName>
    </submittedName>
</protein>
<sequence>MLVATLVGSILTGTATADEPVNTEQLVAEMNQRIATIMRSSPIDGVIPRFNQAKSLGCLDATFRVHESINNEFRQGLFAQPGSYRARLRFANASQQDDSEKDIRGLSIKIFGVKGETLWGESGIQDFLLNSYPALFVGTPEDFLDFIRARQEDKMVGFFINPFDSHLKSLWILFKARAVHSSPFSIRYWSTTPYRLGTDDSMAVKYSVTPCSGTSEPPAGQPGKDQLSSAMKAHLDRAPVCLEFSIQKRTHPGDMPIEDASVIWAEDVSPFHTVATLTIQPQAFDTPEALAACEKISFNPWQSLPEHQPLGRMNEVRRETYFSASQLRTKEAPLTNW</sequence>
<proteinExistence type="predicted"/>
<reference evidence="1 2" key="1">
    <citation type="submission" date="2017-11" db="EMBL/GenBank/DDBJ databases">
        <title>Genome-resolved metagenomics identifies genetic mobility, metabolic interactions, and unexpected diversity in perchlorate-reducing communities.</title>
        <authorList>
            <person name="Barnum T.P."/>
            <person name="Figueroa I.A."/>
            <person name="Carlstrom C.I."/>
            <person name="Lucas L.N."/>
            <person name="Engelbrektson A.L."/>
            <person name="Coates J.D."/>
        </authorList>
    </citation>
    <scope>NUCLEOTIDE SEQUENCE [LARGE SCALE GENOMIC DNA]</scope>
    <source>
        <strain evidence="1">BM301</strain>
    </source>
</reference>
<dbReference type="PANTHER" id="PTHR36195">
    <property type="entry name" value="DOMAIN PROTEIN, PUTATIVE (AFU_ORTHOLOGUE AFUA_5G01990)-RELATED-RELATED"/>
    <property type="match status" value="1"/>
</dbReference>
<dbReference type="STRING" id="1111735.GCA_000428045_01686"/>
<dbReference type="RefSeq" id="WP_273440543.1">
    <property type="nucleotide sequence ID" value="NZ_PKUN01000025.1"/>
</dbReference>
<evidence type="ECO:0000313" key="1">
    <source>
        <dbReference type="EMBL" id="PLX60292.1"/>
    </source>
</evidence>
<dbReference type="Gene3D" id="2.40.180.10">
    <property type="entry name" value="Catalase core domain"/>
    <property type="match status" value="1"/>
</dbReference>
<dbReference type="Proteomes" id="UP000235015">
    <property type="component" value="Unassembled WGS sequence"/>
</dbReference>
<name>A0A2N6CT49_9GAMM</name>
<evidence type="ECO:0000313" key="2">
    <source>
        <dbReference type="Proteomes" id="UP000235015"/>
    </source>
</evidence>
<organism evidence="1 2">
    <name type="scientific">Sedimenticola selenatireducens</name>
    <dbReference type="NCBI Taxonomy" id="191960"/>
    <lineage>
        <taxon>Bacteria</taxon>
        <taxon>Pseudomonadati</taxon>
        <taxon>Pseudomonadota</taxon>
        <taxon>Gammaproteobacteria</taxon>
        <taxon>Chromatiales</taxon>
        <taxon>Sedimenticolaceae</taxon>
        <taxon>Sedimenticola</taxon>
    </lineage>
</organism>